<organism evidence="1 2">
    <name type="scientific">Mytilus edulis</name>
    <name type="common">Blue mussel</name>
    <dbReference type="NCBI Taxonomy" id="6550"/>
    <lineage>
        <taxon>Eukaryota</taxon>
        <taxon>Metazoa</taxon>
        <taxon>Spiralia</taxon>
        <taxon>Lophotrochozoa</taxon>
        <taxon>Mollusca</taxon>
        <taxon>Bivalvia</taxon>
        <taxon>Autobranchia</taxon>
        <taxon>Pteriomorphia</taxon>
        <taxon>Mytilida</taxon>
        <taxon>Mytiloidea</taxon>
        <taxon>Mytilidae</taxon>
        <taxon>Mytilinae</taxon>
        <taxon>Mytilus</taxon>
    </lineage>
</organism>
<proteinExistence type="predicted"/>
<evidence type="ECO:0000313" key="1">
    <source>
        <dbReference type="EMBL" id="CAG2245577.1"/>
    </source>
</evidence>
<dbReference type="Proteomes" id="UP000683360">
    <property type="component" value="Unassembled WGS sequence"/>
</dbReference>
<reference evidence="1" key="1">
    <citation type="submission" date="2021-03" db="EMBL/GenBank/DDBJ databases">
        <authorList>
            <person name="Bekaert M."/>
        </authorList>
    </citation>
    <scope>NUCLEOTIDE SEQUENCE</scope>
</reference>
<sequence>MPNAYRCNGQTAYDFKAEKIPYLKHIKCPSVGISSDFSPTEARWFSIFLLQFAIDISGDQTTITNSGAEKTIFSTRDGVTAVSTDEWIKTTSMATVQAKSRNQGAMSTTHDNGYMTYDDGYVETRTITQHAQNENTKIPIAWIATTITTVTETTIRCFKSRHTYSAAEATSTGKVCNAEDLPKMDFVAPSISSRDSTHFVSEIVACYVELNLIVFTLISYQKVYLDRSV</sequence>
<keyword evidence="2" id="KW-1185">Reference proteome</keyword>
<gene>
    <name evidence="1" type="ORF">MEDL_57583</name>
</gene>
<dbReference type="OrthoDB" id="10631669at2759"/>
<dbReference type="EMBL" id="CAJPWZ010002779">
    <property type="protein sequence ID" value="CAG2245577.1"/>
    <property type="molecule type" value="Genomic_DNA"/>
</dbReference>
<dbReference type="AlphaFoldDB" id="A0A8S3UHK5"/>
<comment type="caution">
    <text evidence="1">The sequence shown here is derived from an EMBL/GenBank/DDBJ whole genome shotgun (WGS) entry which is preliminary data.</text>
</comment>
<accession>A0A8S3UHK5</accession>
<name>A0A8S3UHK5_MYTED</name>
<evidence type="ECO:0000313" key="2">
    <source>
        <dbReference type="Proteomes" id="UP000683360"/>
    </source>
</evidence>
<protein>
    <submittedName>
        <fullName evidence="1">Uncharacterized protein</fullName>
    </submittedName>
</protein>